<protein>
    <submittedName>
        <fullName evidence="1">Uncharacterized protein</fullName>
    </submittedName>
</protein>
<dbReference type="RefSeq" id="WP_148073091.1">
    <property type="nucleotide sequence ID" value="NZ_CP042913.1"/>
</dbReference>
<dbReference type="KEGG" id="bgok:Pr1d_17200"/>
<gene>
    <name evidence="1" type="ORF">Pr1d_17200</name>
</gene>
<proteinExistence type="predicted"/>
<reference evidence="1 2" key="1">
    <citation type="submission" date="2019-08" db="EMBL/GenBank/DDBJ databases">
        <title>Deep-cultivation of Planctomycetes and their phenomic and genomic characterization uncovers novel biology.</title>
        <authorList>
            <person name="Wiegand S."/>
            <person name="Jogler M."/>
            <person name="Boedeker C."/>
            <person name="Pinto D."/>
            <person name="Vollmers J."/>
            <person name="Rivas-Marin E."/>
            <person name="Kohn T."/>
            <person name="Peeters S.H."/>
            <person name="Heuer A."/>
            <person name="Rast P."/>
            <person name="Oberbeckmann S."/>
            <person name="Bunk B."/>
            <person name="Jeske O."/>
            <person name="Meyerdierks A."/>
            <person name="Storesund J.E."/>
            <person name="Kallscheuer N."/>
            <person name="Luecker S."/>
            <person name="Lage O.M."/>
            <person name="Pohl T."/>
            <person name="Merkel B.J."/>
            <person name="Hornburger P."/>
            <person name="Mueller R.-W."/>
            <person name="Bruemmer F."/>
            <person name="Labrenz M."/>
            <person name="Spormann A.M."/>
            <person name="Op den Camp H."/>
            <person name="Overmann J."/>
            <person name="Amann R."/>
            <person name="Jetten M.S.M."/>
            <person name="Mascher T."/>
            <person name="Medema M.H."/>
            <person name="Devos D.P."/>
            <person name="Kaster A.-K."/>
            <person name="Ovreas L."/>
            <person name="Rohde M."/>
            <person name="Galperin M.Y."/>
            <person name="Jogler C."/>
        </authorList>
    </citation>
    <scope>NUCLEOTIDE SEQUENCE [LARGE SCALE GENOMIC DNA]</scope>
    <source>
        <strain evidence="1 2">Pr1d</strain>
    </source>
</reference>
<evidence type="ECO:0000313" key="2">
    <source>
        <dbReference type="Proteomes" id="UP000323917"/>
    </source>
</evidence>
<accession>A0A5B9QJV6</accession>
<keyword evidence="2" id="KW-1185">Reference proteome</keyword>
<dbReference type="Proteomes" id="UP000323917">
    <property type="component" value="Chromosome"/>
</dbReference>
<organism evidence="1 2">
    <name type="scientific">Bythopirellula goksoeyrii</name>
    <dbReference type="NCBI Taxonomy" id="1400387"/>
    <lineage>
        <taxon>Bacteria</taxon>
        <taxon>Pseudomonadati</taxon>
        <taxon>Planctomycetota</taxon>
        <taxon>Planctomycetia</taxon>
        <taxon>Pirellulales</taxon>
        <taxon>Lacipirellulaceae</taxon>
        <taxon>Bythopirellula</taxon>
    </lineage>
</organism>
<dbReference type="AlphaFoldDB" id="A0A5B9QJV6"/>
<sequence>MTDSIRTKEKPQRAAVLILSHSDGHLEVFAERHIDVHLQRVPMADTIPGERLAEEVVEKLLPPRYRQLFWADKLRAVGSTGPLSSIVLARAMATNKLIGILNEEKVRQTVAKPVGSEALSWTL</sequence>
<dbReference type="OrthoDB" id="286119at2"/>
<dbReference type="EMBL" id="CP042913">
    <property type="protein sequence ID" value="QEG34441.1"/>
    <property type="molecule type" value="Genomic_DNA"/>
</dbReference>
<evidence type="ECO:0000313" key="1">
    <source>
        <dbReference type="EMBL" id="QEG34441.1"/>
    </source>
</evidence>
<name>A0A5B9QJV6_9BACT</name>